<dbReference type="RefSeq" id="XP_012048919.1">
    <property type="nucleotide sequence ID" value="XM_012193529.1"/>
</dbReference>
<sequence length="43" mass="4687">MRHRLNIPSASGIRTISQDSIGTPLLLVLWSIAQVITMRAGLV</sequence>
<gene>
    <name evidence="2" type="ORF">CNAG_07406</name>
</gene>
<dbReference type="Proteomes" id="UP000010091">
    <property type="component" value="Chromosome 5"/>
</dbReference>
<dbReference type="AlphaFoldDB" id="J9VMJ9"/>
<name>J9VMJ9_CRYN9</name>
<evidence type="ECO:0000313" key="2">
    <source>
        <dbReference type="EMBL" id="AFR94676.2"/>
    </source>
</evidence>
<keyword evidence="1" id="KW-0812">Transmembrane</keyword>
<evidence type="ECO:0000313" key="3">
    <source>
        <dbReference type="Proteomes" id="UP000010091"/>
    </source>
</evidence>
<keyword evidence="1" id="KW-1133">Transmembrane helix</keyword>
<dbReference type="KEGG" id="cng:CNAG_07406"/>
<evidence type="ECO:0000256" key="1">
    <source>
        <dbReference type="SAM" id="Phobius"/>
    </source>
</evidence>
<keyword evidence="1" id="KW-0472">Membrane</keyword>
<dbReference type="VEuPathDB" id="FungiDB:CNAG_07406"/>
<protein>
    <submittedName>
        <fullName evidence="2">Pheromone alpha</fullName>
    </submittedName>
</protein>
<keyword evidence="3" id="KW-1185">Reference proteome</keyword>
<feature type="transmembrane region" description="Helical" evidence="1">
    <location>
        <begin position="21"/>
        <end position="42"/>
    </location>
</feature>
<organism evidence="2 3">
    <name type="scientific">Cryptococcus neoformans (strain H99 / ATCC 208821 / CBS 10515 / FGSC 9487)</name>
    <name type="common">Cryptococcus neoformans var. grubii serotype A</name>
    <dbReference type="NCBI Taxonomy" id="235443"/>
    <lineage>
        <taxon>Eukaryota</taxon>
        <taxon>Fungi</taxon>
        <taxon>Dikarya</taxon>
        <taxon>Basidiomycota</taxon>
        <taxon>Agaricomycotina</taxon>
        <taxon>Tremellomycetes</taxon>
        <taxon>Tremellales</taxon>
        <taxon>Cryptococcaceae</taxon>
        <taxon>Cryptococcus</taxon>
        <taxon>Cryptococcus neoformans species complex</taxon>
    </lineage>
</organism>
<dbReference type="HOGENOM" id="CLU_3242119_0_0_1"/>
<accession>J9VMJ9</accession>
<reference evidence="2 3" key="1">
    <citation type="journal article" date="2014" name="PLoS Genet.">
        <title>Analysis of the genome and transcriptome of Cryptococcus neoformans var. grubii reveals complex RNA expression and microevolution leading to virulence attenuation.</title>
        <authorList>
            <person name="Janbon G."/>
            <person name="Ormerod K.L."/>
            <person name="Paulet D."/>
            <person name="Byrnes E.J.III."/>
            <person name="Yadav V."/>
            <person name="Chatterjee G."/>
            <person name="Mullapudi N."/>
            <person name="Hon C.C."/>
            <person name="Billmyre R.B."/>
            <person name="Brunel F."/>
            <person name="Bahn Y.S."/>
            <person name="Chen W."/>
            <person name="Chen Y."/>
            <person name="Chow E.W."/>
            <person name="Coppee J.Y."/>
            <person name="Floyd-Averette A."/>
            <person name="Gaillardin C."/>
            <person name="Gerik K.J."/>
            <person name="Goldberg J."/>
            <person name="Gonzalez-Hilarion S."/>
            <person name="Gujja S."/>
            <person name="Hamlin J.L."/>
            <person name="Hsueh Y.P."/>
            <person name="Ianiri G."/>
            <person name="Jones S."/>
            <person name="Kodira C.D."/>
            <person name="Kozubowski L."/>
            <person name="Lam W."/>
            <person name="Marra M."/>
            <person name="Mesner L.D."/>
            <person name="Mieczkowski P.A."/>
            <person name="Moyrand F."/>
            <person name="Nielsen K."/>
            <person name="Proux C."/>
            <person name="Rossignol T."/>
            <person name="Schein J.E."/>
            <person name="Sun S."/>
            <person name="Wollschlaeger C."/>
            <person name="Wood I.A."/>
            <person name="Zeng Q."/>
            <person name="Neuveglise C."/>
            <person name="Newlon C.S."/>
            <person name="Perfect J.R."/>
            <person name="Lodge J.K."/>
            <person name="Idnurm A."/>
            <person name="Stajich J.E."/>
            <person name="Kronstad J.W."/>
            <person name="Sanyal K."/>
            <person name="Heitman J."/>
            <person name="Fraser J.A."/>
            <person name="Cuomo C.A."/>
            <person name="Dietrich F.S."/>
        </authorList>
    </citation>
    <scope>NUCLEOTIDE SEQUENCE [LARGE SCALE GENOMIC DNA]</scope>
    <source>
        <strain evidence="3">H99 / ATCC 208821 / CBS 10515 / FGSC 9487</strain>
    </source>
</reference>
<dbReference type="EMBL" id="CP003824">
    <property type="protein sequence ID" value="AFR94676.2"/>
    <property type="molecule type" value="Genomic_DNA"/>
</dbReference>
<proteinExistence type="predicted"/>
<dbReference type="GeneID" id="23890253"/>